<accession>A0A6J5LCJ6</accession>
<dbReference type="EMBL" id="LR796256">
    <property type="protein sequence ID" value="CAB4131991.1"/>
    <property type="molecule type" value="Genomic_DNA"/>
</dbReference>
<feature type="region of interest" description="Disordered" evidence="1">
    <location>
        <begin position="477"/>
        <end position="549"/>
    </location>
</feature>
<sequence>MSLLDKILNRSPEVKEEPKPRRKGFFSTHEHDGLIKKESVRRAWENITSKLLAALPAPVIDGTMDSSEDGGISLKDTFANSQPNMSDALMMWYANQGFIGSQMCAILSQHWLISKACYIPARDAIRKGYELVTVSGDEIEPEMLAKIKSYDDAMRLDGNMVEFVFKGRIFGMRVAFFKVNSTDPDYYEKPFNIDGVTKGSYKGIVQVDPYWCTPMLDGESASDPSSIHFYEPTWWMINGKKYHRTHLVIFRNGEVPDILKPSYIFGGVPVPQQIMERVYAAERTANEAPMLAMSKRTTVYKTDLEGAMSNRDRFDANMQAFASNRDNYQVKIADREDDLQQFDTTLSDLDTVIMTQYQLVAAGANVPATELLGTSPKGFNATGEAETQNYNKHLESIHKHDLNPLILRHHQLVVKSYLDEDIDIRAKWNPLDSPTSLELAQTRTANAQADVAWFGTGAVDAYDLRNRLIMDETSGFNGMEEAQRPGGEPDLTPPDDGGGKPDNEAQDSFGMDADKWITVHPNGGDSTRQPALIGEDGTVKAGMGGKFNG</sequence>
<evidence type="ECO:0000313" key="3">
    <source>
        <dbReference type="EMBL" id="CAB4131991.1"/>
    </source>
</evidence>
<proteinExistence type="predicted"/>
<protein>
    <submittedName>
        <fullName evidence="3">Phge_rel_HI1409, phage-associated protein, HI1409 family</fullName>
    </submittedName>
</protein>
<feature type="domain" description="Anti-CBASS protein Acb1-like N-terminal" evidence="2">
    <location>
        <begin position="102"/>
        <end position="450"/>
    </location>
</feature>
<evidence type="ECO:0000256" key="1">
    <source>
        <dbReference type="SAM" id="MobiDB-lite"/>
    </source>
</evidence>
<dbReference type="InterPro" id="IPR024459">
    <property type="entry name" value="Acb1-like_N"/>
</dbReference>
<feature type="region of interest" description="Disordered" evidence="1">
    <location>
        <begin position="1"/>
        <end position="25"/>
    </location>
</feature>
<name>A0A6J5LCJ6_9CAUD</name>
<dbReference type="Pfam" id="PF06381">
    <property type="entry name" value="Phage_portal_3"/>
    <property type="match status" value="1"/>
</dbReference>
<organism evidence="3">
    <name type="scientific">uncultured Caudovirales phage</name>
    <dbReference type="NCBI Taxonomy" id="2100421"/>
    <lineage>
        <taxon>Viruses</taxon>
        <taxon>Duplodnaviria</taxon>
        <taxon>Heunggongvirae</taxon>
        <taxon>Uroviricota</taxon>
        <taxon>Caudoviricetes</taxon>
        <taxon>Peduoviridae</taxon>
        <taxon>Maltschvirus</taxon>
        <taxon>Maltschvirus maltsch</taxon>
    </lineage>
</organism>
<evidence type="ECO:0000259" key="2">
    <source>
        <dbReference type="Pfam" id="PF06381"/>
    </source>
</evidence>
<feature type="non-terminal residue" evidence="3">
    <location>
        <position position="549"/>
    </location>
</feature>
<gene>
    <name evidence="3" type="ORF">UFOVP138_1</name>
</gene>
<reference evidence="3" key="1">
    <citation type="submission" date="2020-04" db="EMBL/GenBank/DDBJ databases">
        <authorList>
            <person name="Chiriac C."/>
            <person name="Salcher M."/>
            <person name="Ghai R."/>
            <person name="Kavagutti S V."/>
        </authorList>
    </citation>
    <scope>NUCLEOTIDE SEQUENCE</scope>
</reference>